<evidence type="ECO:0000313" key="1">
    <source>
        <dbReference type="EMBL" id="CAI6347734.1"/>
    </source>
</evidence>
<comment type="caution">
    <text evidence="1">The sequence shown here is derived from an EMBL/GenBank/DDBJ whole genome shotgun (WGS) entry which is preliminary data.</text>
</comment>
<evidence type="ECO:0000313" key="2">
    <source>
        <dbReference type="Proteomes" id="UP001160148"/>
    </source>
</evidence>
<name>A0AAV0VVY0_9HEMI</name>
<keyword evidence="2" id="KW-1185">Reference proteome</keyword>
<evidence type="ECO:0008006" key="3">
    <source>
        <dbReference type="Google" id="ProtNLM"/>
    </source>
</evidence>
<reference evidence="1 2" key="1">
    <citation type="submission" date="2023-01" db="EMBL/GenBank/DDBJ databases">
        <authorList>
            <person name="Whitehead M."/>
        </authorList>
    </citation>
    <scope>NUCLEOTIDE SEQUENCE [LARGE SCALE GENOMIC DNA]</scope>
</reference>
<organism evidence="1 2">
    <name type="scientific">Macrosiphum euphorbiae</name>
    <name type="common">potato aphid</name>
    <dbReference type="NCBI Taxonomy" id="13131"/>
    <lineage>
        <taxon>Eukaryota</taxon>
        <taxon>Metazoa</taxon>
        <taxon>Ecdysozoa</taxon>
        <taxon>Arthropoda</taxon>
        <taxon>Hexapoda</taxon>
        <taxon>Insecta</taxon>
        <taxon>Pterygota</taxon>
        <taxon>Neoptera</taxon>
        <taxon>Paraneoptera</taxon>
        <taxon>Hemiptera</taxon>
        <taxon>Sternorrhyncha</taxon>
        <taxon>Aphidomorpha</taxon>
        <taxon>Aphidoidea</taxon>
        <taxon>Aphididae</taxon>
        <taxon>Macrosiphini</taxon>
        <taxon>Macrosiphum</taxon>
    </lineage>
</organism>
<accession>A0AAV0VVY0</accession>
<dbReference type="EMBL" id="CARXXK010000001">
    <property type="protein sequence ID" value="CAI6347734.1"/>
    <property type="molecule type" value="Genomic_DNA"/>
</dbReference>
<gene>
    <name evidence="1" type="ORF">MEUPH1_LOCUS4491</name>
</gene>
<protein>
    <recommendedName>
        <fullName evidence="3">Regulatory protein zeste</fullName>
    </recommendedName>
</protein>
<proteinExistence type="predicted"/>
<dbReference type="AlphaFoldDB" id="A0AAV0VVY0"/>
<sequence length="315" mass="35166">MVDYMVQNPHVATGKFHTLNGKNSLAGSWEDLVTNLNNLRNPGVKEKNVKSWKESWRDLKTKVSKKASALRNDKKRTGNKQIELAELSEIDNKVLGLVGYDYVEGTVCPDSFPEELPDDVEQLAGGNYDILNIVPTPLTIRPNQDPDIIEADAEEIIDDPYYTVELIKDSTNEISSLIETNKTMTPHILINVPAESNTSFISETSIDHSSGKQPILPNISAKHSKFSNTPTTNLKKTKRDVKLNTQLSNAREVFTDLAKTNNQQLELLTTSLNMFAESNKQMAAALNKIAENDEKRLLMDEKLVTILSTVISKLN</sequence>
<dbReference type="Proteomes" id="UP001160148">
    <property type="component" value="Unassembled WGS sequence"/>
</dbReference>